<evidence type="ECO:0000313" key="13">
    <source>
        <dbReference type="EMBL" id="SDM09934.1"/>
    </source>
</evidence>
<feature type="binding site" evidence="9">
    <location>
        <position position="235"/>
    </location>
    <ligand>
        <name>1-deoxy-D-xylulose 5-phosphate</name>
        <dbReference type="ChEBI" id="CHEBI:57792"/>
    </ligand>
</feature>
<reference evidence="14" key="1">
    <citation type="submission" date="2016-10" db="EMBL/GenBank/DDBJ databases">
        <authorList>
            <person name="Varghese N."/>
            <person name="Submissions S."/>
        </authorList>
    </citation>
    <scope>NUCLEOTIDE SEQUENCE [LARGE SCALE GENOMIC DNA]</scope>
    <source>
        <strain evidence="14">AAP</strain>
    </source>
</reference>
<protein>
    <recommendedName>
        <fullName evidence="9">1-deoxy-D-xylulose 5-phosphate reductoisomerase</fullName>
        <shortName evidence="9">DXP reductoisomerase</shortName>
        <ecNumber evidence="9">1.1.1.267</ecNumber>
    </recommendedName>
    <alternativeName>
        <fullName evidence="9">1-deoxyxylulose-5-phosphate reductoisomerase</fullName>
    </alternativeName>
    <alternativeName>
        <fullName evidence="9">2-C-methyl-D-erythritol 4-phosphate synthase</fullName>
    </alternativeName>
</protein>
<feature type="binding site" evidence="9">
    <location>
        <position position="228"/>
    </location>
    <ligand>
        <name>NADPH</name>
        <dbReference type="ChEBI" id="CHEBI:57783"/>
    </ligand>
</feature>
<feature type="binding site" evidence="9">
    <location>
        <position position="170"/>
    </location>
    <ligand>
        <name>1-deoxy-D-xylulose 5-phosphate</name>
        <dbReference type="ChEBI" id="CHEBI:57792"/>
    </ligand>
</feature>
<dbReference type="EC" id="1.1.1.267" evidence="9"/>
<comment type="caution">
    <text evidence="9">Lacks conserved residue(s) required for the propagation of feature annotation.</text>
</comment>
<evidence type="ECO:0000256" key="4">
    <source>
        <dbReference type="ARBA" id="ARBA00022857"/>
    </source>
</evidence>
<dbReference type="Pfam" id="PF13288">
    <property type="entry name" value="DXPR_C"/>
    <property type="match status" value="1"/>
</dbReference>
<evidence type="ECO:0000259" key="12">
    <source>
        <dbReference type="Pfam" id="PF13288"/>
    </source>
</evidence>
<dbReference type="NCBIfam" id="NF009114">
    <property type="entry name" value="PRK12464.1"/>
    <property type="match status" value="1"/>
</dbReference>
<comment type="similarity">
    <text evidence="2 9">Belongs to the DXR family.</text>
</comment>
<dbReference type="SUPFAM" id="SSF69055">
    <property type="entry name" value="1-deoxy-D-xylulose-5-phosphate reductoisomerase, C-terminal domain"/>
    <property type="match status" value="1"/>
</dbReference>
<dbReference type="Proteomes" id="UP000199107">
    <property type="component" value="Unassembled WGS sequence"/>
</dbReference>
<dbReference type="Pfam" id="PF08436">
    <property type="entry name" value="DXP_redisom_C"/>
    <property type="match status" value="1"/>
</dbReference>
<dbReference type="InterPro" id="IPR026877">
    <property type="entry name" value="DXPR_C"/>
</dbReference>
<dbReference type="NCBIfam" id="TIGR00243">
    <property type="entry name" value="Dxr"/>
    <property type="match status" value="1"/>
</dbReference>
<keyword evidence="9" id="KW-0460">Magnesium</keyword>
<feature type="binding site" evidence="9">
    <location>
        <position position="244"/>
    </location>
    <ligand>
        <name>Mn(2+)</name>
        <dbReference type="ChEBI" id="CHEBI:29035"/>
    </ligand>
</feature>
<organism evidence="13 14">
    <name type="scientific">Franzmannia pantelleriensis</name>
    <dbReference type="NCBI Taxonomy" id="48727"/>
    <lineage>
        <taxon>Bacteria</taxon>
        <taxon>Pseudomonadati</taxon>
        <taxon>Pseudomonadota</taxon>
        <taxon>Gammaproteobacteria</taxon>
        <taxon>Oceanospirillales</taxon>
        <taxon>Halomonadaceae</taxon>
        <taxon>Franzmannia</taxon>
    </lineage>
</organism>
<feature type="binding site" evidence="9">
    <location>
        <position position="199"/>
    </location>
    <ligand>
        <name>1-deoxy-D-xylulose 5-phosphate</name>
        <dbReference type="ChEBI" id="CHEBI:57792"/>
    </ligand>
</feature>
<dbReference type="Gene3D" id="1.10.1740.10">
    <property type="match status" value="1"/>
</dbReference>
<evidence type="ECO:0000256" key="7">
    <source>
        <dbReference type="ARBA" id="ARBA00023229"/>
    </source>
</evidence>
<feature type="binding site" evidence="9">
    <location>
        <position position="170"/>
    </location>
    <ligand>
        <name>Mn(2+)</name>
        <dbReference type="ChEBI" id="CHEBI:29035"/>
    </ligand>
</feature>
<dbReference type="GO" id="GO:0016853">
    <property type="term" value="F:isomerase activity"/>
    <property type="evidence" value="ECO:0007669"/>
    <property type="project" value="UniProtKB-KW"/>
</dbReference>
<feature type="binding site" evidence="9">
    <location>
        <position position="244"/>
    </location>
    <ligand>
        <name>1-deoxy-D-xylulose 5-phosphate</name>
        <dbReference type="ChEBI" id="CHEBI:57792"/>
    </ligand>
</feature>
<dbReference type="EMBL" id="FNGH01000009">
    <property type="protein sequence ID" value="SDM09934.1"/>
    <property type="molecule type" value="Genomic_DNA"/>
</dbReference>
<feature type="binding site" evidence="9">
    <location>
        <position position="30"/>
    </location>
    <ligand>
        <name>NADPH</name>
        <dbReference type="ChEBI" id="CHEBI:57783"/>
    </ligand>
</feature>
<dbReference type="InterPro" id="IPR013512">
    <property type="entry name" value="DXP_reductoisomerase_N"/>
</dbReference>
<name>A0A1G9QFQ9_9GAMM</name>
<evidence type="ECO:0000313" key="14">
    <source>
        <dbReference type="Proteomes" id="UP000199107"/>
    </source>
</evidence>
<feature type="binding site" evidence="9">
    <location>
        <position position="28"/>
    </location>
    <ligand>
        <name>NADPH</name>
        <dbReference type="ChEBI" id="CHEBI:57783"/>
    </ligand>
</feature>
<dbReference type="SUPFAM" id="SSF51735">
    <property type="entry name" value="NAD(P)-binding Rossmann-fold domains"/>
    <property type="match status" value="1"/>
</dbReference>
<dbReference type="InterPro" id="IPR003821">
    <property type="entry name" value="DXP_reductoisomerase"/>
</dbReference>
<dbReference type="PANTHER" id="PTHR30525">
    <property type="entry name" value="1-DEOXY-D-XYLULOSE 5-PHOSPHATE REDUCTOISOMERASE"/>
    <property type="match status" value="1"/>
</dbReference>
<gene>
    <name evidence="9" type="primary">dxr</name>
    <name evidence="13" type="ORF">SAMN05192555_109119</name>
</gene>
<dbReference type="InterPro" id="IPR013644">
    <property type="entry name" value="DXP_reductoisomerase_C"/>
</dbReference>
<feature type="binding site" evidence="9">
    <location>
        <position position="29"/>
    </location>
    <ligand>
        <name>NADPH</name>
        <dbReference type="ChEBI" id="CHEBI:57783"/>
    </ligand>
</feature>
<dbReference type="Gene3D" id="3.40.50.720">
    <property type="entry name" value="NAD(P)-binding Rossmann-like Domain"/>
    <property type="match status" value="1"/>
</dbReference>
<feature type="binding site" evidence="9">
    <location>
        <position position="168"/>
    </location>
    <ligand>
        <name>Mn(2+)</name>
        <dbReference type="ChEBI" id="CHEBI:29035"/>
    </ligand>
</feature>
<dbReference type="GO" id="GO:0051484">
    <property type="term" value="P:isopentenyl diphosphate biosynthetic process, methylerythritol 4-phosphate pathway involved in terpenoid biosynthetic process"/>
    <property type="evidence" value="ECO:0007669"/>
    <property type="project" value="UniProtKB-ARBA"/>
</dbReference>
<feature type="domain" description="DXP reductoisomerase C-terminal" evidence="12">
    <location>
        <begin position="284"/>
        <end position="400"/>
    </location>
</feature>
<dbReference type="STRING" id="48727.SAMN05192555_109119"/>
<dbReference type="InterPro" id="IPR036169">
    <property type="entry name" value="DXPR_C_sf"/>
</dbReference>
<proteinExistence type="inferred from homology"/>
<dbReference type="SUPFAM" id="SSF55347">
    <property type="entry name" value="Glyceraldehyde-3-phosphate dehydrogenase-like, C-terminal domain"/>
    <property type="match status" value="1"/>
</dbReference>
<comment type="cofactor">
    <cofactor evidence="9">
        <name>Mg(2+)</name>
        <dbReference type="ChEBI" id="CHEBI:18420"/>
    </cofactor>
    <cofactor evidence="9">
        <name>Mn(2+)</name>
        <dbReference type="ChEBI" id="CHEBI:29035"/>
    </cofactor>
</comment>
<feature type="domain" description="1-deoxy-D-xylulose 5-phosphate reductoisomerase C-terminal" evidence="11">
    <location>
        <begin position="164"/>
        <end position="252"/>
    </location>
</feature>
<evidence type="ECO:0000259" key="10">
    <source>
        <dbReference type="Pfam" id="PF02670"/>
    </source>
</evidence>
<evidence type="ECO:0000256" key="1">
    <source>
        <dbReference type="ARBA" id="ARBA00005094"/>
    </source>
</evidence>
<feature type="binding site" evidence="9">
    <location>
        <position position="142"/>
    </location>
    <ligand>
        <name>NADPH</name>
        <dbReference type="ChEBI" id="CHEBI:57783"/>
    </ligand>
</feature>
<dbReference type="NCBIfam" id="NF003938">
    <property type="entry name" value="PRK05447.1-1"/>
    <property type="match status" value="1"/>
</dbReference>
<feature type="domain" description="1-deoxy-D-xylulose 5-phosphate reductoisomerase N-terminal" evidence="10">
    <location>
        <begin position="22"/>
        <end position="150"/>
    </location>
</feature>
<dbReference type="Pfam" id="PF02670">
    <property type="entry name" value="DXP_reductoisom"/>
    <property type="match status" value="1"/>
</dbReference>
<evidence type="ECO:0000256" key="6">
    <source>
        <dbReference type="ARBA" id="ARBA00023211"/>
    </source>
</evidence>
<comment type="pathway">
    <text evidence="1 9">Isoprenoid biosynthesis; isopentenyl diphosphate biosynthesis via DXP pathway; isopentenyl diphosphate from 1-deoxy-D-xylulose 5-phosphate: step 1/6.</text>
</comment>
<keyword evidence="5 9" id="KW-0560">Oxidoreductase</keyword>
<accession>A0A1G9QFQ9</accession>
<dbReference type="GO" id="GO:0030145">
    <property type="term" value="F:manganese ion binding"/>
    <property type="evidence" value="ECO:0007669"/>
    <property type="project" value="TreeGrafter"/>
</dbReference>
<dbReference type="PANTHER" id="PTHR30525:SF0">
    <property type="entry name" value="1-DEOXY-D-XYLULOSE 5-PHOSPHATE REDUCTOISOMERASE, CHLOROPLASTIC"/>
    <property type="match status" value="1"/>
</dbReference>
<keyword evidence="14" id="KW-1185">Reference proteome</keyword>
<evidence type="ECO:0000256" key="8">
    <source>
        <dbReference type="ARBA" id="ARBA00048543"/>
    </source>
</evidence>
<feature type="binding site" evidence="9">
    <location>
        <position position="169"/>
    </location>
    <ligand>
        <name>1-deoxy-D-xylulose 5-phosphate</name>
        <dbReference type="ChEBI" id="CHEBI:57792"/>
    </ligand>
</feature>
<feature type="binding site" evidence="9">
    <location>
        <position position="240"/>
    </location>
    <ligand>
        <name>1-deoxy-D-xylulose 5-phosphate</name>
        <dbReference type="ChEBI" id="CHEBI:57792"/>
    </ligand>
</feature>
<dbReference type="GO" id="GO:0070402">
    <property type="term" value="F:NADPH binding"/>
    <property type="evidence" value="ECO:0007669"/>
    <property type="project" value="InterPro"/>
</dbReference>
<dbReference type="AlphaFoldDB" id="A0A1G9QFQ9"/>
<dbReference type="GO" id="GO:0030604">
    <property type="term" value="F:1-deoxy-D-xylulose-5-phosphate reductoisomerase activity"/>
    <property type="evidence" value="ECO:0007669"/>
    <property type="project" value="UniProtKB-UniRule"/>
</dbReference>
<dbReference type="HAMAP" id="MF_00183">
    <property type="entry name" value="DXP_reductoisom"/>
    <property type="match status" value="1"/>
</dbReference>
<keyword evidence="3 9" id="KW-0479">Metal-binding</keyword>
<dbReference type="PIRSF" id="PIRSF006205">
    <property type="entry name" value="Dxp_reductismrs"/>
    <property type="match status" value="1"/>
</dbReference>
<dbReference type="InterPro" id="IPR036291">
    <property type="entry name" value="NAD(P)-bd_dom_sf"/>
</dbReference>
<evidence type="ECO:0000256" key="5">
    <source>
        <dbReference type="ARBA" id="ARBA00023002"/>
    </source>
</evidence>
<evidence type="ECO:0000256" key="9">
    <source>
        <dbReference type="HAMAP-Rule" id="MF_00183"/>
    </source>
</evidence>
<dbReference type="UniPathway" id="UPA00056">
    <property type="reaction ID" value="UER00092"/>
</dbReference>
<keyword evidence="7 9" id="KW-0414">Isoprene biosynthesis</keyword>
<evidence type="ECO:0000256" key="2">
    <source>
        <dbReference type="ARBA" id="ARBA00006825"/>
    </source>
</evidence>
<feature type="binding site" evidence="9">
    <location>
        <position position="241"/>
    </location>
    <ligand>
        <name>1-deoxy-D-xylulose 5-phosphate</name>
        <dbReference type="ChEBI" id="CHEBI:57792"/>
    </ligand>
</feature>
<dbReference type="FunFam" id="3.40.50.720:FF:000045">
    <property type="entry name" value="1-deoxy-D-xylulose 5-phosphate reductoisomerase"/>
    <property type="match status" value="1"/>
</dbReference>
<keyword evidence="6 9" id="KW-0464">Manganese</keyword>
<comment type="function">
    <text evidence="9">Catalyzes the NADPH-dependent rearrangement and reduction of 1-deoxy-D-xylulose-5-phosphate (DXP) to 2-C-methyl-D-erythritol 4-phosphate (MEP).</text>
</comment>
<sequence length="414" mass="43883">MRCSVVGCESRVAFMSDSPQLVSVLGATGSIGTSTLDVIARHPDRYRLHALTAHTSRASLLALCHRHRPAVAVLAYEQDAAWLRERLAEARLETEVRAGEAALVEVAEAGEVDVVMAAIVGAAGLLPTLAAVRAGKRVLLANKEALVMGGALFMDAVATHGATLLPIDSEHNAIYQCLPAEHRGGLSRHGVTQLLLTASGGPFLGWTPAQLAEVTPAQACAHPNWSMGRKISVDSATLMNKGLELIEACWLFDAAPQQVQVVVHPQSVIHSMAAYSDGSVIAQLGNPDMRTPIAYGLAWPERIAAGVEPLDLFQVARLDFQAPDETAFPCLRLAREAMVDGGTAPAVLNAANEVAVDAFLAGQLRFSAIAELVARVREARPVLAADELATILDEDSQARQAAQGILARMLEETT</sequence>
<evidence type="ECO:0000259" key="11">
    <source>
        <dbReference type="Pfam" id="PF08436"/>
    </source>
</evidence>
<keyword evidence="13" id="KW-0413">Isomerase</keyword>
<evidence type="ECO:0000256" key="3">
    <source>
        <dbReference type="ARBA" id="ARBA00022723"/>
    </source>
</evidence>
<feature type="binding site" evidence="9">
    <location>
        <position position="144"/>
    </location>
    <ligand>
        <name>NADPH</name>
        <dbReference type="ChEBI" id="CHEBI:57783"/>
    </ligand>
</feature>
<feature type="binding site" evidence="9">
    <location>
        <position position="31"/>
    </location>
    <ligand>
        <name>NADPH</name>
        <dbReference type="ChEBI" id="CHEBI:57783"/>
    </ligand>
</feature>
<keyword evidence="4 9" id="KW-0521">NADP</keyword>
<comment type="catalytic activity">
    <reaction evidence="8">
        <text>2-C-methyl-D-erythritol 4-phosphate + NADP(+) = 1-deoxy-D-xylulose 5-phosphate + NADPH + H(+)</text>
        <dbReference type="Rhea" id="RHEA:13717"/>
        <dbReference type="ChEBI" id="CHEBI:15378"/>
        <dbReference type="ChEBI" id="CHEBI:57783"/>
        <dbReference type="ChEBI" id="CHEBI:57792"/>
        <dbReference type="ChEBI" id="CHEBI:58262"/>
        <dbReference type="ChEBI" id="CHEBI:58349"/>
        <dbReference type="EC" id="1.1.1.267"/>
    </reaction>
    <physiologicalReaction direction="right-to-left" evidence="8">
        <dbReference type="Rhea" id="RHEA:13719"/>
    </physiologicalReaction>
</comment>
<feature type="binding site" evidence="9">
    <location>
        <position position="143"/>
    </location>
    <ligand>
        <name>1-deoxy-D-xylulose 5-phosphate</name>
        <dbReference type="ChEBI" id="CHEBI:57792"/>
    </ligand>
</feature>
<feature type="binding site" evidence="9">
    <location>
        <position position="222"/>
    </location>
    <ligand>
        <name>1-deoxy-D-xylulose 5-phosphate</name>
        <dbReference type="ChEBI" id="CHEBI:57792"/>
    </ligand>
</feature>